<dbReference type="EMBL" id="CP001819">
    <property type="protein sequence ID" value="ACZ21705.1"/>
    <property type="molecule type" value="Genomic_DNA"/>
</dbReference>
<name>D1BGY5_SANKS</name>
<dbReference type="HOGENOM" id="CLU_1991124_0_0_11"/>
<reference evidence="1 2" key="1">
    <citation type="journal article" date="2009" name="Stand. Genomic Sci.">
        <title>Complete genome sequence of Sanguibacter keddieii type strain (ST-74).</title>
        <authorList>
            <person name="Ivanova N."/>
            <person name="Sikorski J."/>
            <person name="Sims D."/>
            <person name="Brettin T."/>
            <person name="Detter J.C."/>
            <person name="Han C."/>
            <person name="Lapidus A."/>
            <person name="Copeland A."/>
            <person name="Glavina Del Rio T."/>
            <person name="Nolan M."/>
            <person name="Chen F."/>
            <person name="Lucas S."/>
            <person name="Tice H."/>
            <person name="Cheng J.F."/>
            <person name="Bruce D."/>
            <person name="Goodwin L."/>
            <person name="Pitluck S."/>
            <person name="Pati A."/>
            <person name="Mavromatis K."/>
            <person name="Chen A."/>
            <person name="Palaniappan K."/>
            <person name="D'haeseleer P."/>
            <person name="Chain P."/>
            <person name="Bristow J."/>
            <person name="Eisen J.A."/>
            <person name="Markowitz V."/>
            <person name="Hugenholtz P."/>
            <person name="Goker M."/>
            <person name="Pukall R."/>
            <person name="Klenk H.P."/>
            <person name="Kyrpides N.C."/>
        </authorList>
    </citation>
    <scope>NUCLEOTIDE SEQUENCE [LARGE SCALE GENOMIC DNA]</scope>
    <source>
        <strain evidence="2">ATCC 51767 / DSM 10542 / NCFB 3025 / ST-74</strain>
    </source>
</reference>
<evidence type="ECO:0000313" key="1">
    <source>
        <dbReference type="EMBL" id="ACZ21705.1"/>
    </source>
</evidence>
<dbReference type="Proteomes" id="UP000000322">
    <property type="component" value="Chromosome"/>
</dbReference>
<sequence length="125" mass="12735">MVEIIVSMMMLAILAVVLAPVIIGGVRATAKMSTIATATQLVNDGLETQRASLGTGGCPSTAPPATTTTDARGVQLTREISFPNLSACATTGLLDVTVRVSTAALTPLFPAGRVLSSADTKVYVS</sequence>
<organism evidence="1 2">
    <name type="scientific">Sanguibacter keddieii (strain ATCC 51767 / DSM 10542 / NCFB 3025 / ST-74)</name>
    <dbReference type="NCBI Taxonomy" id="446469"/>
    <lineage>
        <taxon>Bacteria</taxon>
        <taxon>Bacillati</taxon>
        <taxon>Actinomycetota</taxon>
        <taxon>Actinomycetes</taxon>
        <taxon>Micrococcales</taxon>
        <taxon>Sanguibacteraceae</taxon>
        <taxon>Sanguibacter</taxon>
    </lineage>
</organism>
<keyword evidence="2" id="KW-1185">Reference proteome</keyword>
<evidence type="ECO:0008006" key="3">
    <source>
        <dbReference type="Google" id="ProtNLM"/>
    </source>
</evidence>
<protein>
    <recommendedName>
        <fullName evidence="3">Prepilin-type N-terminal cleavage/methylation domain-containing protein</fullName>
    </recommendedName>
</protein>
<evidence type="ECO:0000313" key="2">
    <source>
        <dbReference type="Proteomes" id="UP000000322"/>
    </source>
</evidence>
<dbReference type="STRING" id="446469.Sked_17780"/>
<proteinExistence type="predicted"/>
<dbReference type="KEGG" id="ske:Sked_17780"/>
<dbReference type="AlphaFoldDB" id="D1BGY5"/>
<accession>D1BGY5</accession>
<gene>
    <name evidence="1" type="ordered locus">Sked_17780</name>
</gene>